<name>A0A0M0LD13_9BACL</name>
<evidence type="ECO:0000256" key="5">
    <source>
        <dbReference type="ARBA" id="ARBA00022692"/>
    </source>
</evidence>
<dbReference type="GeneID" id="301136474"/>
<evidence type="ECO:0000313" key="11">
    <source>
        <dbReference type="EMBL" id="KOO48797.1"/>
    </source>
</evidence>
<keyword evidence="4" id="KW-1003">Cell membrane</keyword>
<comment type="subcellular location">
    <subcellularLocation>
        <location evidence="1 9">Cell membrane</location>
        <topology evidence="1 9">Multi-pass membrane protein</topology>
    </subcellularLocation>
</comment>
<comment type="similarity">
    <text evidence="2">Belongs to the binding-protein-dependent transport system permease family. HisMQ subfamily.</text>
</comment>
<keyword evidence="12" id="KW-1185">Reference proteome</keyword>
<dbReference type="PANTHER" id="PTHR30614">
    <property type="entry name" value="MEMBRANE COMPONENT OF AMINO ACID ABC TRANSPORTER"/>
    <property type="match status" value="1"/>
</dbReference>
<organism evidence="11 12">
    <name type="scientific">Viridibacillus arvi</name>
    <dbReference type="NCBI Taxonomy" id="263475"/>
    <lineage>
        <taxon>Bacteria</taxon>
        <taxon>Bacillati</taxon>
        <taxon>Bacillota</taxon>
        <taxon>Bacilli</taxon>
        <taxon>Bacillales</taxon>
        <taxon>Caryophanaceae</taxon>
        <taxon>Viridibacillus</taxon>
    </lineage>
</organism>
<reference evidence="12" key="1">
    <citation type="submission" date="2015-08" db="EMBL/GenBank/DDBJ databases">
        <title>Fjat-10028 dsm 16317.</title>
        <authorList>
            <person name="Liu B."/>
            <person name="Wang J."/>
            <person name="Zhu Y."/>
            <person name="Liu G."/>
            <person name="Chen Q."/>
            <person name="Chen Z."/>
            <person name="Lan J."/>
            <person name="Che J."/>
            <person name="Ge C."/>
            <person name="Shi H."/>
            <person name="Pan Z."/>
            <person name="Liu X."/>
        </authorList>
    </citation>
    <scope>NUCLEOTIDE SEQUENCE [LARGE SCALE GENOMIC DNA]</scope>
    <source>
        <strain evidence="12">DSM 16317</strain>
    </source>
</reference>
<dbReference type="Proteomes" id="UP000036867">
    <property type="component" value="Unassembled WGS sequence"/>
</dbReference>
<dbReference type="Pfam" id="PF00528">
    <property type="entry name" value="BPD_transp_1"/>
    <property type="match status" value="1"/>
</dbReference>
<proteinExistence type="inferred from homology"/>
<evidence type="ECO:0000256" key="6">
    <source>
        <dbReference type="ARBA" id="ARBA00022970"/>
    </source>
</evidence>
<dbReference type="FunFam" id="1.10.3720.10:FF:000033">
    <property type="entry name" value="Polar amino acid ABC transporter permease"/>
    <property type="match status" value="1"/>
</dbReference>
<dbReference type="OrthoDB" id="9805999at2"/>
<dbReference type="EMBL" id="LILB01000005">
    <property type="protein sequence ID" value="KOO48797.1"/>
    <property type="molecule type" value="Genomic_DNA"/>
</dbReference>
<protein>
    <submittedName>
        <fullName evidence="11">Nickel transporter</fullName>
    </submittedName>
</protein>
<evidence type="ECO:0000259" key="10">
    <source>
        <dbReference type="PROSITE" id="PS50928"/>
    </source>
</evidence>
<evidence type="ECO:0000256" key="9">
    <source>
        <dbReference type="RuleBase" id="RU363032"/>
    </source>
</evidence>
<evidence type="ECO:0000256" key="7">
    <source>
        <dbReference type="ARBA" id="ARBA00022989"/>
    </source>
</evidence>
<comment type="caution">
    <text evidence="11">The sequence shown here is derived from an EMBL/GenBank/DDBJ whole genome shotgun (WGS) entry which is preliminary data.</text>
</comment>
<feature type="transmembrane region" description="Helical" evidence="9">
    <location>
        <begin position="20"/>
        <end position="42"/>
    </location>
</feature>
<feature type="transmembrane region" description="Helical" evidence="9">
    <location>
        <begin position="186"/>
        <end position="208"/>
    </location>
</feature>
<dbReference type="CDD" id="cd06261">
    <property type="entry name" value="TM_PBP2"/>
    <property type="match status" value="1"/>
</dbReference>
<feature type="domain" description="ABC transmembrane type-1" evidence="10">
    <location>
        <begin position="21"/>
        <end position="208"/>
    </location>
</feature>
<dbReference type="InterPro" id="IPR035906">
    <property type="entry name" value="MetI-like_sf"/>
</dbReference>
<evidence type="ECO:0000256" key="8">
    <source>
        <dbReference type="ARBA" id="ARBA00023136"/>
    </source>
</evidence>
<dbReference type="PATRIC" id="fig|263475.3.peg.3256"/>
<dbReference type="SUPFAM" id="SSF161098">
    <property type="entry name" value="MetI-like"/>
    <property type="match status" value="1"/>
</dbReference>
<feature type="transmembrane region" description="Helical" evidence="9">
    <location>
        <begin position="63"/>
        <end position="83"/>
    </location>
</feature>
<keyword evidence="5 9" id="KW-0812">Transmembrane</keyword>
<dbReference type="RefSeq" id="WP_053416980.1">
    <property type="nucleotide sequence ID" value="NZ_JBCMHV010000012.1"/>
</dbReference>
<dbReference type="PANTHER" id="PTHR30614:SF20">
    <property type="entry name" value="GLUTAMINE TRANSPORT SYSTEM PERMEASE PROTEIN GLNP"/>
    <property type="match status" value="1"/>
</dbReference>
<dbReference type="Gene3D" id="1.10.3720.10">
    <property type="entry name" value="MetI-like"/>
    <property type="match status" value="1"/>
</dbReference>
<dbReference type="GO" id="GO:0043190">
    <property type="term" value="C:ATP-binding cassette (ABC) transporter complex"/>
    <property type="evidence" value="ECO:0007669"/>
    <property type="project" value="InterPro"/>
</dbReference>
<dbReference type="STRING" id="263475.AMD00_10225"/>
<dbReference type="NCBIfam" id="TIGR01726">
    <property type="entry name" value="HEQRo_perm_3TM"/>
    <property type="match status" value="1"/>
</dbReference>
<evidence type="ECO:0000313" key="12">
    <source>
        <dbReference type="Proteomes" id="UP000036867"/>
    </source>
</evidence>
<keyword evidence="3 9" id="KW-0813">Transport</keyword>
<gene>
    <name evidence="11" type="ORF">AMD00_10225</name>
</gene>
<evidence type="ECO:0000256" key="3">
    <source>
        <dbReference type="ARBA" id="ARBA00022448"/>
    </source>
</evidence>
<dbReference type="InterPro" id="IPR010065">
    <property type="entry name" value="AA_ABC_transptr_permease_3TM"/>
</dbReference>
<dbReference type="AlphaFoldDB" id="A0A0M0LD13"/>
<dbReference type="InterPro" id="IPR000515">
    <property type="entry name" value="MetI-like"/>
</dbReference>
<dbReference type="GO" id="GO:0022857">
    <property type="term" value="F:transmembrane transporter activity"/>
    <property type="evidence" value="ECO:0007669"/>
    <property type="project" value="InterPro"/>
</dbReference>
<sequence>MRYQPDWSVITNNLDIFFKGMYLTLEISALSLLFAIPIGILFGVGRISKNPIIRFISSVYVEVMRGVPLLVILIWIHLVLGQFLKLGAFWGSIVSLAIFSGSFIAEIVRGGIQSVPKGQMEAARSSGMSNFQAMRLIILPQAFRKTLPPMASQFIILIKDSSLVSTISAVDLTLKATNLAAISYRYIEIWTFVALLYFAMTFTLSLIIRQFEKHWLKSEY</sequence>
<keyword evidence="7 9" id="KW-1133">Transmembrane helix</keyword>
<evidence type="ECO:0000256" key="2">
    <source>
        <dbReference type="ARBA" id="ARBA00010072"/>
    </source>
</evidence>
<keyword evidence="6" id="KW-0029">Amino-acid transport</keyword>
<dbReference type="InterPro" id="IPR043429">
    <property type="entry name" value="ArtM/GltK/GlnP/TcyL/YhdX-like"/>
</dbReference>
<dbReference type="GO" id="GO:0006865">
    <property type="term" value="P:amino acid transport"/>
    <property type="evidence" value="ECO:0007669"/>
    <property type="project" value="UniProtKB-KW"/>
</dbReference>
<accession>A0A0M0LD13</accession>
<evidence type="ECO:0000256" key="4">
    <source>
        <dbReference type="ARBA" id="ARBA00022475"/>
    </source>
</evidence>
<evidence type="ECO:0000256" key="1">
    <source>
        <dbReference type="ARBA" id="ARBA00004651"/>
    </source>
</evidence>
<feature type="transmembrane region" description="Helical" evidence="9">
    <location>
        <begin position="89"/>
        <end position="108"/>
    </location>
</feature>
<keyword evidence="8 9" id="KW-0472">Membrane</keyword>
<dbReference type="PROSITE" id="PS50928">
    <property type="entry name" value="ABC_TM1"/>
    <property type="match status" value="1"/>
</dbReference>